<sequence length="132" mass="14124">MSGAATSKLRPRRVLVVEDEYLLAVDLARSLERFGAEVLGPVATVEEALAMIKDAKVIDGAVLDINLNGVPVYPVAEALQQRGAPFIFASGYDATAVPARFDSIPRVPKPVDTEALARRLMAFTITDASPDD</sequence>
<proteinExistence type="predicted"/>
<dbReference type="SUPFAM" id="SSF52172">
    <property type="entry name" value="CheY-like"/>
    <property type="match status" value="1"/>
</dbReference>
<gene>
    <name evidence="3" type="ORF">ABEG18_22525</name>
</gene>
<keyword evidence="1" id="KW-0597">Phosphoprotein</keyword>
<dbReference type="RefSeq" id="WP_406855283.1">
    <property type="nucleotide sequence ID" value="NZ_CP157484.1"/>
</dbReference>
<protein>
    <submittedName>
        <fullName evidence="3">Response regulator</fullName>
    </submittedName>
</protein>
<dbReference type="EMBL" id="CP157484">
    <property type="protein sequence ID" value="XBO38447.1"/>
    <property type="molecule type" value="Genomic_DNA"/>
</dbReference>
<evidence type="ECO:0000256" key="1">
    <source>
        <dbReference type="PROSITE-ProRule" id="PRU00169"/>
    </source>
</evidence>
<evidence type="ECO:0000259" key="2">
    <source>
        <dbReference type="PROSITE" id="PS50110"/>
    </source>
</evidence>
<feature type="modified residue" description="4-aspartylphosphate" evidence="1">
    <location>
        <position position="64"/>
    </location>
</feature>
<accession>A0AAU7JDI4</accession>
<dbReference type="AlphaFoldDB" id="A0AAU7JDI4"/>
<dbReference type="SMART" id="SM00448">
    <property type="entry name" value="REC"/>
    <property type="match status" value="1"/>
</dbReference>
<dbReference type="InterPro" id="IPR011006">
    <property type="entry name" value="CheY-like_superfamily"/>
</dbReference>
<reference evidence="3" key="1">
    <citation type="submission" date="2024-05" db="EMBL/GenBank/DDBJ databases">
        <authorList>
            <person name="Kim S."/>
            <person name="Heo J."/>
            <person name="Choi H."/>
            <person name="Choi Y."/>
            <person name="Kwon S.-W."/>
            <person name="Kim Y."/>
        </authorList>
    </citation>
    <scope>NUCLEOTIDE SEQUENCE</scope>
    <source>
        <strain evidence="3">KACC 23698</strain>
    </source>
</reference>
<organism evidence="3">
    <name type="scientific">Alsobacter sp. KACC 23698</name>
    <dbReference type="NCBI Taxonomy" id="3149229"/>
    <lineage>
        <taxon>Bacteria</taxon>
        <taxon>Pseudomonadati</taxon>
        <taxon>Pseudomonadota</taxon>
        <taxon>Alphaproteobacteria</taxon>
        <taxon>Hyphomicrobiales</taxon>
        <taxon>Alsobacteraceae</taxon>
        <taxon>Alsobacter</taxon>
    </lineage>
</organism>
<dbReference type="Gene3D" id="3.40.50.2300">
    <property type="match status" value="1"/>
</dbReference>
<dbReference type="PROSITE" id="PS50110">
    <property type="entry name" value="RESPONSE_REGULATORY"/>
    <property type="match status" value="1"/>
</dbReference>
<evidence type="ECO:0000313" key="3">
    <source>
        <dbReference type="EMBL" id="XBO38447.1"/>
    </source>
</evidence>
<dbReference type="GO" id="GO:0000160">
    <property type="term" value="P:phosphorelay signal transduction system"/>
    <property type="evidence" value="ECO:0007669"/>
    <property type="project" value="InterPro"/>
</dbReference>
<feature type="domain" description="Response regulatory" evidence="2">
    <location>
        <begin position="13"/>
        <end position="124"/>
    </location>
</feature>
<name>A0AAU7JDI4_9HYPH</name>
<dbReference type="InterPro" id="IPR001789">
    <property type="entry name" value="Sig_transdc_resp-reg_receiver"/>
</dbReference>